<gene>
    <name evidence="1" type="ORF">L6164_005849</name>
</gene>
<protein>
    <submittedName>
        <fullName evidence="1">Uncharacterized protein</fullName>
    </submittedName>
</protein>
<reference evidence="1 2" key="1">
    <citation type="journal article" date="2022" name="DNA Res.">
        <title>Chromosomal-level genome assembly of the orchid tree Bauhinia variegata (Leguminosae; Cercidoideae) supports the allotetraploid origin hypothesis of Bauhinia.</title>
        <authorList>
            <person name="Zhong Y."/>
            <person name="Chen Y."/>
            <person name="Zheng D."/>
            <person name="Pang J."/>
            <person name="Liu Y."/>
            <person name="Luo S."/>
            <person name="Meng S."/>
            <person name="Qian L."/>
            <person name="Wei D."/>
            <person name="Dai S."/>
            <person name="Zhou R."/>
        </authorList>
    </citation>
    <scope>NUCLEOTIDE SEQUENCE [LARGE SCALE GENOMIC DNA]</scope>
    <source>
        <strain evidence="1">BV-YZ2020</strain>
    </source>
</reference>
<dbReference type="Proteomes" id="UP000828941">
    <property type="component" value="Chromosome 3"/>
</dbReference>
<proteinExistence type="predicted"/>
<sequence>MGHFIPFCLSSLLLLLLLPSPSSSFIPHDLLLAGSNYPSVQATKFIRELNLFPKEDVNIVHGGNFSLQTKKIVEKRFRFPNLWVLSLEFRLRIWVTMLVITKSSILMPQGCFTSSLNRARVRRILL</sequence>
<organism evidence="1 2">
    <name type="scientific">Bauhinia variegata</name>
    <name type="common">Purple orchid tree</name>
    <name type="synonym">Phanera variegata</name>
    <dbReference type="NCBI Taxonomy" id="167791"/>
    <lineage>
        <taxon>Eukaryota</taxon>
        <taxon>Viridiplantae</taxon>
        <taxon>Streptophyta</taxon>
        <taxon>Embryophyta</taxon>
        <taxon>Tracheophyta</taxon>
        <taxon>Spermatophyta</taxon>
        <taxon>Magnoliopsida</taxon>
        <taxon>eudicotyledons</taxon>
        <taxon>Gunneridae</taxon>
        <taxon>Pentapetalae</taxon>
        <taxon>rosids</taxon>
        <taxon>fabids</taxon>
        <taxon>Fabales</taxon>
        <taxon>Fabaceae</taxon>
        <taxon>Cercidoideae</taxon>
        <taxon>Cercideae</taxon>
        <taxon>Bauhiniinae</taxon>
        <taxon>Bauhinia</taxon>
    </lineage>
</organism>
<accession>A0ACB9PSJ2</accession>
<name>A0ACB9PSJ2_BAUVA</name>
<keyword evidence="2" id="KW-1185">Reference proteome</keyword>
<comment type="caution">
    <text evidence="1">The sequence shown here is derived from an EMBL/GenBank/DDBJ whole genome shotgun (WGS) entry which is preliminary data.</text>
</comment>
<dbReference type="EMBL" id="CM039428">
    <property type="protein sequence ID" value="KAI4351483.1"/>
    <property type="molecule type" value="Genomic_DNA"/>
</dbReference>
<evidence type="ECO:0000313" key="2">
    <source>
        <dbReference type="Proteomes" id="UP000828941"/>
    </source>
</evidence>
<evidence type="ECO:0000313" key="1">
    <source>
        <dbReference type="EMBL" id="KAI4351483.1"/>
    </source>
</evidence>